<organism evidence="1 2">
    <name type="scientific">Runella rosea</name>
    <dbReference type="NCBI Taxonomy" id="2259595"/>
    <lineage>
        <taxon>Bacteria</taxon>
        <taxon>Pseudomonadati</taxon>
        <taxon>Bacteroidota</taxon>
        <taxon>Cytophagia</taxon>
        <taxon>Cytophagales</taxon>
        <taxon>Spirosomataceae</taxon>
        <taxon>Runella</taxon>
    </lineage>
</organism>
<dbReference type="KEGG" id="run:DR864_04430"/>
<protein>
    <submittedName>
        <fullName evidence="1">Uncharacterized protein</fullName>
    </submittedName>
</protein>
<gene>
    <name evidence="1" type="ORF">DR864_04430</name>
</gene>
<keyword evidence="2" id="KW-1185">Reference proteome</keyword>
<name>A0A344TEG2_9BACT</name>
<dbReference type="EMBL" id="CP030850">
    <property type="protein sequence ID" value="AXE17033.1"/>
    <property type="molecule type" value="Genomic_DNA"/>
</dbReference>
<accession>A0A344TEG2</accession>
<evidence type="ECO:0000313" key="2">
    <source>
        <dbReference type="Proteomes" id="UP000251993"/>
    </source>
</evidence>
<proteinExistence type="predicted"/>
<reference evidence="1 2" key="1">
    <citation type="submission" date="2018-07" db="EMBL/GenBank/DDBJ databases">
        <title>Genome sequencing of Runella.</title>
        <authorList>
            <person name="Baek M.-G."/>
            <person name="Yi H."/>
        </authorList>
    </citation>
    <scope>NUCLEOTIDE SEQUENCE [LARGE SCALE GENOMIC DNA]</scope>
    <source>
        <strain evidence="1 2">HYN0085</strain>
    </source>
</reference>
<dbReference type="AlphaFoldDB" id="A0A344TEG2"/>
<evidence type="ECO:0000313" key="1">
    <source>
        <dbReference type="EMBL" id="AXE17033.1"/>
    </source>
</evidence>
<dbReference type="Proteomes" id="UP000251993">
    <property type="component" value="Chromosome"/>
</dbReference>
<sequence length="64" mass="7661">MILTKEVGRSLLWERANAKRLEILFITFNFTITRVEVLNSKKQIWTNIRLCQATMVKIFKKFTE</sequence>